<reference evidence="1 2" key="1">
    <citation type="submission" date="2019-11" db="EMBL/GenBank/DDBJ databases">
        <authorList>
            <person name="Dong K."/>
        </authorList>
    </citation>
    <scope>NUCLEOTIDE SEQUENCE [LARGE SCALE GENOMIC DNA]</scope>
    <source>
        <strain evidence="1 2">NBRC 111993</strain>
    </source>
</reference>
<comment type="caution">
    <text evidence="1">The sequence shown here is derived from an EMBL/GenBank/DDBJ whole genome shotgun (WGS) entry which is preliminary data.</text>
</comment>
<evidence type="ECO:0000313" key="1">
    <source>
        <dbReference type="EMBL" id="MTH80114.1"/>
    </source>
</evidence>
<sequence length="220" mass="25584">MSIHFHPLPVPATPVRTAFSARLDNRAASRPGDLHLTLTLGGKRIRYAYIRKNGCSSFKAALGYPPETRISVVAQRHRARWYHRFDATTFVWRDPEERLLSLYRNKIIEQRNSEDIWRRYRIAMGEEPSGFDRFVEFAMLFSDPHCRPQAHHLGRLAYSHAIPLHRLHDAMRDLVGDEAAQPFLRPVNSSTPSPVRISPRARQLIRWAYADDYRMISRLA</sequence>
<accession>A0A6L6JJ02</accession>
<evidence type="ECO:0000313" key="2">
    <source>
        <dbReference type="Proteomes" id="UP000478183"/>
    </source>
</evidence>
<dbReference type="GO" id="GO:0016020">
    <property type="term" value="C:membrane"/>
    <property type="evidence" value="ECO:0007669"/>
    <property type="project" value="InterPro"/>
</dbReference>
<organism evidence="1 2">
    <name type="scientific">Paracoccus aestuariivivens</name>
    <dbReference type="NCBI Taxonomy" id="1820333"/>
    <lineage>
        <taxon>Bacteria</taxon>
        <taxon>Pseudomonadati</taxon>
        <taxon>Pseudomonadota</taxon>
        <taxon>Alphaproteobacteria</taxon>
        <taxon>Rhodobacterales</taxon>
        <taxon>Paracoccaceae</taxon>
        <taxon>Paracoccus</taxon>
    </lineage>
</organism>
<dbReference type="Proteomes" id="UP000478183">
    <property type="component" value="Unassembled WGS sequence"/>
</dbReference>
<dbReference type="InterPro" id="IPR005331">
    <property type="entry name" value="Sulfotransferase"/>
</dbReference>
<dbReference type="Pfam" id="PF03567">
    <property type="entry name" value="Sulfotransfer_2"/>
    <property type="match status" value="1"/>
</dbReference>
<protein>
    <submittedName>
        <fullName evidence="1">Uncharacterized protein</fullName>
    </submittedName>
</protein>
<name>A0A6L6JJ02_9RHOB</name>
<dbReference type="RefSeq" id="WP_155097464.1">
    <property type="nucleotide sequence ID" value="NZ_WMIE01000028.1"/>
</dbReference>
<dbReference type="OrthoDB" id="8756565at2"/>
<keyword evidence="2" id="KW-1185">Reference proteome</keyword>
<dbReference type="AlphaFoldDB" id="A0A6L6JJ02"/>
<dbReference type="EMBL" id="WMIE01000028">
    <property type="protein sequence ID" value="MTH80114.1"/>
    <property type="molecule type" value="Genomic_DNA"/>
</dbReference>
<proteinExistence type="predicted"/>
<gene>
    <name evidence="1" type="ORF">GL286_20640</name>
</gene>
<dbReference type="GO" id="GO:0008146">
    <property type="term" value="F:sulfotransferase activity"/>
    <property type="evidence" value="ECO:0007669"/>
    <property type="project" value="InterPro"/>
</dbReference>